<organism evidence="1 2">
    <name type="scientific">Psychrobacter nivimaris</name>
    <dbReference type="NCBI Taxonomy" id="281738"/>
    <lineage>
        <taxon>Bacteria</taxon>
        <taxon>Pseudomonadati</taxon>
        <taxon>Pseudomonadota</taxon>
        <taxon>Gammaproteobacteria</taxon>
        <taxon>Moraxellales</taxon>
        <taxon>Moraxellaceae</taxon>
        <taxon>Psychrobacter</taxon>
    </lineage>
</organism>
<dbReference type="EMBL" id="VZIZ01000007">
    <property type="protein sequence ID" value="KAF0569680.1"/>
    <property type="molecule type" value="Genomic_DNA"/>
</dbReference>
<keyword evidence="2" id="KW-1185">Reference proteome</keyword>
<sequence length="74" mass="8541">MIRSGDKLKCICGNDFFVEGSVYTVGNIISNKFFQINISANDEYWYATKDSEGIYVRFNQEDHLVNDAFFALEK</sequence>
<protein>
    <submittedName>
        <fullName evidence="1">Uncharacterized protein</fullName>
    </submittedName>
</protein>
<comment type="caution">
    <text evidence="1">The sequence shown here is derived from an EMBL/GenBank/DDBJ whole genome shotgun (WGS) entry which is preliminary data.</text>
</comment>
<gene>
    <name evidence="1" type="ORF">FQV37_2707</name>
</gene>
<evidence type="ECO:0000313" key="2">
    <source>
        <dbReference type="Proteomes" id="UP000471465"/>
    </source>
</evidence>
<dbReference type="RefSeq" id="WP_160021322.1">
    <property type="nucleotide sequence ID" value="NZ_VZIZ01000007.1"/>
</dbReference>
<proteinExistence type="predicted"/>
<dbReference type="AlphaFoldDB" id="A0A6N7C4R5"/>
<dbReference type="Proteomes" id="UP000471465">
    <property type="component" value="Unassembled WGS sequence"/>
</dbReference>
<evidence type="ECO:0000313" key="1">
    <source>
        <dbReference type="EMBL" id="KAF0569680.1"/>
    </source>
</evidence>
<name>A0A6N7C4R5_9GAMM</name>
<accession>A0A6N7C4R5</accession>
<reference evidence="1 2" key="1">
    <citation type="submission" date="2019-09" db="EMBL/GenBank/DDBJ databases">
        <title>Draft genome sequence of Psychrobacter nivimaris LAMA 639, in search for biotechnological relevant genes.</title>
        <authorList>
            <person name="Lima A.O.S."/>
            <person name="Staloch B.E.K."/>
            <person name="Freitas R.C."/>
            <person name="Niero H."/>
            <person name="Silva M.A.C."/>
        </authorList>
    </citation>
    <scope>NUCLEOTIDE SEQUENCE [LARGE SCALE GENOMIC DNA]</scope>
    <source>
        <strain evidence="1 2">LAMA 639</strain>
    </source>
</reference>